<keyword evidence="3" id="KW-1185">Reference proteome</keyword>
<evidence type="ECO:0000313" key="2">
    <source>
        <dbReference type="EMBL" id="MCS5479789.1"/>
    </source>
</evidence>
<reference evidence="2 3" key="1">
    <citation type="submission" date="2022-08" db="EMBL/GenBank/DDBJ databases">
        <title>YIM 101645 draft genome.</title>
        <authorList>
            <person name="Chen X."/>
        </authorList>
    </citation>
    <scope>NUCLEOTIDE SEQUENCE [LARGE SCALE GENOMIC DNA]</scope>
    <source>
        <strain evidence="2 3">YIM 101645</strain>
    </source>
</reference>
<dbReference type="EMBL" id="JANWTC010000006">
    <property type="protein sequence ID" value="MCS5479789.1"/>
    <property type="molecule type" value="Genomic_DNA"/>
</dbReference>
<keyword evidence="1" id="KW-0812">Transmembrane</keyword>
<keyword evidence="1" id="KW-1133">Transmembrane helix</keyword>
<sequence>MSLDIIIGVVWVPMILLALYGVWHVVVENRELAARLDGLDESFGKMLDIIDEMNHVLSCAHSRSHVAVDALQAHLNGEDVEIQVHKMPLRTTDREE</sequence>
<evidence type="ECO:0000313" key="3">
    <source>
        <dbReference type="Proteomes" id="UP001205965"/>
    </source>
</evidence>
<proteinExistence type="predicted"/>
<dbReference type="RefSeq" id="WP_259427859.1">
    <property type="nucleotide sequence ID" value="NZ_JANWTC010000006.1"/>
</dbReference>
<gene>
    <name evidence="2" type="ORF">NYP18_08965</name>
</gene>
<name>A0ABT2FX24_9CORY</name>
<organism evidence="2 3">
    <name type="scientific">Corynebacterium lemuris</name>
    <dbReference type="NCBI Taxonomy" id="1859292"/>
    <lineage>
        <taxon>Bacteria</taxon>
        <taxon>Bacillati</taxon>
        <taxon>Actinomycetota</taxon>
        <taxon>Actinomycetes</taxon>
        <taxon>Mycobacteriales</taxon>
        <taxon>Corynebacteriaceae</taxon>
        <taxon>Corynebacterium</taxon>
    </lineage>
</organism>
<feature type="transmembrane region" description="Helical" evidence="1">
    <location>
        <begin position="6"/>
        <end position="26"/>
    </location>
</feature>
<dbReference type="Proteomes" id="UP001205965">
    <property type="component" value="Unassembled WGS sequence"/>
</dbReference>
<protein>
    <recommendedName>
        <fullName evidence="4">Secreted protein</fullName>
    </recommendedName>
</protein>
<comment type="caution">
    <text evidence="2">The sequence shown here is derived from an EMBL/GenBank/DDBJ whole genome shotgun (WGS) entry which is preliminary data.</text>
</comment>
<evidence type="ECO:0000256" key="1">
    <source>
        <dbReference type="SAM" id="Phobius"/>
    </source>
</evidence>
<evidence type="ECO:0008006" key="4">
    <source>
        <dbReference type="Google" id="ProtNLM"/>
    </source>
</evidence>
<accession>A0ABT2FX24</accession>
<keyword evidence="1" id="KW-0472">Membrane</keyword>